<evidence type="ECO:0000313" key="3">
    <source>
        <dbReference type="EMBL" id="GAA2932691.1"/>
    </source>
</evidence>
<reference evidence="4" key="1">
    <citation type="journal article" date="2019" name="Int. J. Syst. Evol. Microbiol.">
        <title>The Global Catalogue of Microorganisms (GCM) 10K type strain sequencing project: providing services to taxonomists for standard genome sequencing and annotation.</title>
        <authorList>
            <consortium name="The Broad Institute Genomics Platform"/>
            <consortium name="The Broad Institute Genome Sequencing Center for Infectious Disease"/>
            <person name="Wu L."/>
            <person name="Ma J."/>
        </authorList>
    </citation>
    <scope>NUCLEOTIDE SEQUENCE [LARGE SCALE GENOMIC DNA]</scope>
    <source>
        <strain evidence="4">JCM 9088</strain>
    </source>
</reference>
<feature type="region of interest" description="Disordered" evidence="1">
    <location>
        <begin position="63"/>
        <end position="85"/>
    </location>
</feature>
<sequence length="138" mass="15293">MLTPGQAADSPQFSAVLARVRVRGPVGRPRTQPGAVAGDKAYSSQANRAHLRKRKIKAVIPEKADQAANRQKKGARGGRPVSHDAELYKERNTVERCINKIKDWRGLATRFDKRPDSYMAGLELRGAVIWLRSLHPAT</sequence>
<dbReference type="PANTHER" id="PTHR30007:SF1">
    <property type="entry name" value="BLR1914 PROTEIN"/>
    <property type="match status" value="1"/>
</dbReference>
<keyword evidence="4" id="KW-1185">Reference proteome</keyword>
<dbReference type="Pfam" id="PF01609">
    <property type="entry name" value="DDE_Tnp_1"/>
    <property type="match status" value="1"/>
</dbReference>
<name>A0ABP6JI93_9ACTN</name>
<feature type="region of interest" description="Disordered" evidence="1">
    <location>
        <begin position="25"/>
        <end position="48"/>
    </location>
</feature>
<proteinExistence type="predicted"/>
<evidence type="ECO:0000313" key="4">
    <source>
        <dbReference type="Proteomes" id="UP001500403"/>
    </source>
</evidence>
<comment type="caution">
    <text evidence="3">The sequence shown here is derived from an EMBL/GenBank/DDBJ whole genome shotgun (WGS) entry which is preliminary data.</text>
</comment>
<evidence type="ECO:0000256" key="1">
    <source>
        <dbReference type="SAM" id="MobiDB-lite"/>
    </source>
</evidence>
<evidence type="ECO:0000259" key="2">
    <source>
        <dbReference type="Pfam" id="PF01609"/>
    </source>
</evidence>
<accession>A0ABP6JI93</accession>
<organism evidence="3 4">
    <name type="scientific">Streptomyces enissocaesilis</name>
    <dbReference type="NCBI Taxonomy" id="332589"/>
    <lineage>
        <taxon>Bacteria</taxon>
        <taxon>Bacillati</taxon>
        <taxon>Actinomycetota</taxon>
        <taxon>Actinomycetes</taxon>
        <taxon>Kitasatosporales</taxon>
        <taxon>Streptomycetaceae</taxon>
        <taxon>Streptomyces</taxon>
        <taxon>Streptomyces rochei group</taxon>
    </lineage>
</organism>
<dbReference type="Proteomes" id="UP001500403">
    <property type="component" value="Unassembled WGS sequence"/>
</dbReference>
<gene>
    <name evidence="3" type="ORF">GCM10010446_16840</name>
</gene>
<dbReference type="PANTHER" id="PTHR30007">
    <property type="entry name" value="PHP DOMAIN PROTEIN"/>
    <property type="match status" value="1"/>
</dbReference>
<dbReference type="InterPro" id="IPR002559">
    <property type="entry name" value="Transposase_11"/>
</dbReference>
<protein>
    <recommendedName>
        <fullName evidence="2">Transposase IS4-like domain-containing protein</fullName>
    </recommendedName>
</protein>
<dbReference type="EMBL" id="BAAAUD010000016">
    <property type="protein sequence ID" value="GAA2932691.1"/>
    <property type="molecule type" value="Genomic_DNA"/>
</dbReference>
<feature type="domain" description="Transposase IS4-like" evidence="2">
    <location>
        <begin position="2"/>
        <end position="114"/>
    </location>
</feature>